<gene>
    <name evidence="1" type="ORF">IAC76_06130</name>
</gene>
<reference evidence="1" key="1">
    <citation type="submission" date="2020-10" db="EMBL/GenBank/DDBJ databases">
        <authorList>
            <person name="Gilroy R."/>
        </authorList>
    </citation>
    <scope>NUCLEOTIDE SEQUENCE</scope>
    <source>
        <strain evidence="1">10192</strain>
    </source>
</reference>
<comment type="caution">
    <text evidence="1">The sequence shown here is derived from an EMBL/GenBank/DDBJ whole genome shotgun (WGS) entry which is preliminary data.</text>
</comment>
<accession>A0A9D9DTD3</accession>
<protein>
    <recommendedName>
        <fullName evidence="3">Transglycosylase SLT domain-containing protein</fullName>
    </recommendedName>
</protein>
<name>A0A9D9DTD3_9BACT</name>
<proteinExistence type="predicted"/>
<evidence type="ECO:0000313" key="2">
    <source>
        <dbReference type="Proteomes" id="UP000823632"/>
    </source>
</evidence>
<evidence type="ECO:0000313" key="1">
    <source>
        <dbReference type="EMBL" id="MBO8430949.1"/>
    </source>
</evidence>
<organism evidence="1 2">
    <name type="scientific">Candidatus Scatousia excrementipullorum</name>
    <dbReference type="NCBI Taxonomy" id="2840936"/>
    <lineage>
        <taxon>Bacteria</taxon>
        <taxon>Candidatus Scatousia</taxon>
    </lineage>
</organism>
<dbReference type="EMBL" id="JADIND010000130">
    <property type="protein sequence ID" value="MBO8430949.1"/>
    <property type="molecule type" value="Genomic_DNA"/>
</dbReference>
<evidence type="ECO:0008006" key="3">
    <source>
        <dbReference type="Google" id="ProtNLM"/>
    </source>
</evidence>
<dbReference type="AlphaFoldDB" id="A0A9D9DTD3"/>
<dbReference type="Proteomes" id="UP000823632">
    <property type="component" value="Unassembled WGS sequence"/>
</dbReference>
<sequence>MSEIGGIGFTETLTGLNSSVKTENMLKHARASIFNSPEPSRSIVDDTQQSIAQYAAELKSRLKDSVPNLSDKFLQEVVEMARELKFSPEDLLALMYHESGGWNPASICKGKNGKILYGGLIQMNQTSLNQVKTKYAKELGLNPNITMQQYLKLPREKQLKYVEGYLKLMIDYCKLDKKDKITAGELWGMIKSPKRTRNRDMNFLTRTGNHIAKIKQKIFNDESRHLNIAKA</sequence>
<reference evidence="1" key="2">
    <citation type="journal article" date="2021" name="PeerJ">
        <title>Extensive microbial diversity within the chicken gut microbiome revealed by metagenomics and culture.</title>
        <authorList>
            <person name="Gilroy R."/>
            <person name="Ravi A."/>
            <person name="Getino M."/>
            <person name="Pursley I."/>
            <person name="Horton D.L."/>
            <person name="Alikhan N.F."/>
            <person name="Baker D."/>
            <person name="Gharbi K."/>
            <person name="Hall N."/>
            <person name="Watson M."/>
            <person name="Adriaenssens E.M."/>
            <person name="Foster-Nyarko E."/>
            <person name="Jarju S."/>
            <person name="Secka A."/>
            <person name="Antonio M."/>
            <person name="Oren A."/>
            <person name="Chaudhuri R.R."/>
            <person name="La Ragione R."/>
            <person name="Hildebrand F."/>
            <person name="Pallen M.J."/>
        </authorList>
    </citation>
    <scope>NUCLEOTIDE SEQUENCE</scope>
    <source>
        <strain evidence="1">10192</strain>
    </source>
</reference>